<evidence type="ECO:0000256" key="2">
    <source>
        <dbReference type="ARBA" id="ARBA00006883"/>
    </source>
</evidence>
<dbReference type="InterPro" id="IPR011104">
    <property type="entry name" value="Hpr_kin/Pase_C"/>
</dbReference>
<accession>Q6KIA8</accession>
<dbReference type="HOGENOM" id="CLU_052030_0_1_14"/>
<dbReference type="PANTHER" id="PTHR30305">
    <property type="entry name" value="PROTEIN YJDM-RELATED"/>
    <property type="match status" value="1"/>
</dbReference>
<reference evidence="12 13" key="1">
    <citation type="journal article" date="2004" name="Genome Res.">
        <title>The complete genome and proteome of Mycoplasma mobile.</title>
        <authorList>
            <person name="Jaffe J.D."/>
            <person name="Stange-Thomann N."/>
            <person name="Smith C."/>
            <person name="DeCaprio D."/>
            <person name="Fisher S."/>
            <person name="Butler J."/>
            <person name="Calvo S."/>
            <person name="Elkins T."/>
            <person name="FitzGerald M.G."/>
            <person name="Hafez N."/>
            <person name="Kodira C.D."/>
            <person name="Major J."/>
            <person name="Wang S."/>
            <person name="Wilkinson J."/>
            <person name="Nicol R."/>
            <person name="Nusbaum C."/>
            <person name="Birren B."/>
            <person name="Berg H.C."/>
            <person name="Church G.M."/>
        </authorList>
    </citation>
    <scope>NUCLEOTIDE SEQUENCE [LARGE SCALE GENOMIC DNA]</scope>
    <source>
        <strain evidence="13">ATCC 43663 / 163K / NCTC 11711</strain>
    </source>
</reference>
<dbReference type="eggNOG" id="COG1493">
    <property type="taxonomic scope" value="Bacteria"/>
</dbReference>
<evidence type="ECO:0000256" key="3">
    <source>
        <dbReference type="ARBA" id="ARBA00022527"/>
    </source>
</evidence>
<dbReference type="Pfam" id="PF07475">
    <property type="entry name" value="Hpr_kinase_C"/>
    <property type="match status" value="1"/>
</dbReference>
<dbReference type="GO" id="GO:0000155">
    <property type="term" value="F:phosphorelay sensor kinase activity"/>
    <property type="evidence" value="ECO:0007669"/>
    <property type="project" value="InterPro"/>
</dbReference>
<evidence type="ECO:0000256" key="7">
    <source>
        <dbReference type="ARBA" id="ARBA00022840"/>
    </source>
</evidence>
<dbReference type="InterPro" id="IPR028979">
    <property type="entry name" value="Ser_kin/Pase_Hpr-like_N_sf"/>
</dbReference>
<dbReference type="EMBL" id="AE017308">
    <property type="protein sequence ID" value="AAT27668.1"/>
    <property type="molecule type" value="Genomic_DNA"/>
</dbReference>
<comment type="catalytic activity">
    <reaction evidence="9">
        <text>[HPr protein]-O-phospho-L-serine + phosphate + H(+) = [HPr protein]-L-serine + diphosphate</text>
        <dbReference type="Rhea" id="RHEA:46604"/>
        <dbReference type="Rhea" id="RHEA-COMP:11602"/>
        <dbReference type="Rhea" id="RHEA-COMP:11603"/>
        <dbReference type="ChEBI" id="CHEBI:15378"/>
        <dbReference type="ChEBI" id="CHEBI:29999"/>
        <dbReference type="ChEBI" id="CHEBI:33019"/>
        <dbReference type="ChEBI" id="CHEBI:43474"/>
        <dbReference type="ChEBI" id="CHEBI:83421"/>
    </reaction>
</comment>
<evidence type="ECO:0000256" key="4">
    <source>
        <dbReference type="ARBA" id="ARBA00022679"/>
    </source>
</evidence>
<dbReference type="SUPFAM" id="SSF53795">
    <property type="entry name" value="PEP carboxykinase-like"/>
    <property type="match status" value="1"/>
</dbReference>
<dbReference type="NCBIfam" id="TIGR00679">
    <property type="entry name" value="hpr-ser"/>
    <property type="match status" value="1"/>
</dbReference>
<keyword evidence="5" id="KW-0547">Nucleotide-binding</keyword>
<evidence type="ECO:0000256" key="8">
    <source>
        <dbReference type="ARBA" id="ARBA00023268"/>
    </source>
</evidence>
<evidence type="ECO:0000313" key="13">
    <source>
        <dbReference type="Proteomes" id="UP000009072"/>
    </source>
</evidence>
<evidence type="ECO:0000313" key="12">
    <source>
        <dbReference type="EMBL" id="AAT27668.1"/>
    </source>
</evidence>
<keyword evidence="13" id="KW-1185">Reference proteome</keyword>
<evidence type="ECO:0000256" key="9">
    <source>
        <dbReference type="ARBA" id="ARBA00047657"/>
    </source>
</evidence>
<dbReference type="GO" id="GO:0005524">
    <property type="term" value="F:ATP binding"/>
    <property type="evidence" value="ECO:0007669"/>
    <property type="project" value="UniProtKB-KW"/>
</dbReference>
<evidence type="ECO:0000256" key="1">
    <source>
        <dbReference type="ARBA" id="ARBA00001120"/>
    </source>
</evidence>
<name>Q6KIA8_MYCM1</name>
<dbReference type="SUPFAM" id="SSF75138">
    <property type="entry name" value="HprK N-terminal domain-like"/>
    <property type="match status" value="1"/>
</dbReference>
<keyword evidence="4 12" id="KW-0808">Transferase</keyword>
<keyword evidence="6 12" id="KW-0418">Kinase</keyword>
<dbReference type="InterPro" id="IPR003755">
    <property type="entry name" value="HPr(Ser)_kin/Pase"/>
</dbReference>
<dbReference type="STRING" id="267748.MMOB1820"/>
<dbReference type="GO" id="GO:0006109">
    <property type="term" value="P:regulation of carbohydrate metabolic process"/>
    <property type="evidence" value="ECO:0007669"/>
    <property type="project" value="InterPro"/>
</dbReference>
<dbReference type="KEGG" id="mmo:MMOB1820"/>
<dbReference type="PANTHER" id="PTHR30305:SF1">
    <property type="entry name" value="HPR KINASE_PHOSPHORYLASE"/>
    <property type="match status" value="1"/>
</dbReference>
<keyword evidence="3" id="KW-0723">Serine/threonine-protein kinase</keyword>
<organism evidence="12 13">
    <name type="scientific">Mycoplasma mobile (strain ATCC 43663 / 163K / NCTC 11711)</name>
    <name type="common">Mesomycoplasma mobile</name>
    <dbReference type="NCBI Taxonomy" id="267748"/>
    <lineage>
        <taxon>Bacteria</taxon>
        <taxon>Bacillati</taxon>
        <taxon>Mycoplasmatota</taxon>
        <taxon>Mycoplasmoidales</taxon>
        <taxon>Metamycoplasmataceae</taxon>
        <taxon>Mesomycoplasma</taxon>
    </lineage>
</organism>
<sequence>MQLNKDTYFKKENKSFIYVDKFLEALNLIPNNFEKITKWNLINSPSIKRVGLELAGIDTHNYKNFGNIIVWGFTEQEWFKTLNEKSLKEVLAKVFKLNPPLVILSKSLTEETSNFIIEVASFYSIPVVKTKFSISEIHTYISLPLSEVFAPSVSKHASLVEINGIGVMIIGESGVGKSEAVLELIQKRFLFISDDTVIIKRIGNSFFGYPSEITKGILEVRGLGLMDVEAVYGKEIHRKRSEIRLVVELVKVAFDPIKGDTFDRLGNQELFYEVLDSKIPKIQVQILAGRNTSSLIVAATNLYLAKLDGVDALNIIMERWEK</sequence>
<gene>
    <name evidence="12" type="primary">ptsK</name>
    <name evidence="12" type="ordered locus">MMOB1820</name>
</gene>
<protein>
    <submittedName>
        <fullName evidence="12">Hpr kinase</fullName>
        <ecNumber evidence="12">2.7.1.-</ecNumber>
        <ecNumber evidence="12">3.1.3.-</ecNumber>
    </submittedName>
</protein>
<keyword evidence="7" id="KW-0067">ATP-binding</keyword>
<dbReference type="Pfam" id="PF02603">
    <property type="entry name" value="Hpr_kinase_N"/>
    <property type="match status" value="1"/>
</dbReference>
<feature type="domain" description="HPr(Ser) kinase/phosphorylase N-terminal" evidence="10">
    <location>
        <begin position="18"/>
        <end position="142"/>
    </location>
</feature>
<dbReference type="RefSeq" id="WP_011264702.1">
    <property type="nucleotide sequence ID" value="NC_006908.1"/>
</dbReference>
<evidence type="ECO:0000256" key="5">
    <source>
        <dbReference type="ARBA" id="ARBA00022741"/>
    </source>
</evidence>
<comment type="similarity">
    <text evidence="2">Belongs to the HPrK/P family.</text>
</comment>
<dbReference type="InterPro" id="IPR011126">
    <property type="entry name" value="Hpr_kin/Pase_Hpr_N"/>
</dbReference>
<keyword evidence="12" id="KW-0378">Hydrolase</keyword>
<dbReference type="GO" id="GO:0016787">
    <property type="term" value="F:hydrolase activity"/>
    <property type="evidence" value="ECO:0007669"/>
    <property type="project" value="UniProtKB-KW"/>
</dbReference>
<dbReference type="EC" id="2.7.1.-" evidence="12"/>
<dbReference type="CDD" id="cd01918">
    <property type="entry name" value="HprK_C"/>
    <property type="match status" value="1"/>
</dbReference>
<keyword evidence="8" id="KW-0511">Multifunctional enzyme</keyword>
<evidence type="ECO:0000256" key="6">
    <source>
        <dbReference type="ARBA" id="ARBA00022777"/>
    </source>
</evidence>
<feature type="domain" description="HPr kinase/phosphorylase C-terminal" evidence="11">
    <location>
        <begin position="149"/>
        <end position="319"/>
    </location>
</feature>
<dbReference type="AlphaFoldDB" id="Q6KIA8"/>
<dbReference type="InterPro" id="IPR027417">
    <property type="entry name" value="P-loop_NTPase"/>
</dbReference>
<dbReference type="GO" id="GO:0004674">
    <property type="term" value="F:protein serine/threonine kinase activity"/>
    <property type="evidence" value="ECO:0007669"/>
    <property type="project" value="UniProtKB-KW"/>
</dbReference>
<dbReference type="EC" id="3.1.3.-" evidence="12"/>
<dbReference type="Proteomes" id="UP000009072">
    <property type="component" value="Chromosome"/>
</dbReference>
<dbReference type="Gene3D" id="3.40.1390.20">
    <property type="entry name" value="HprK N-terminal domain-like"/>
    <property type="match status" value="1"/>
</dbReference>
<dbReference type="Gene3D" id="3.40.50.300">
    <property type="entry name" value="P-loop containing nucleotide triphosphate hydrolases"/>
    <property type="match status" value="1"/>
</dbReference>
<comment type="catalytic activity">
    <reaction evidence="1">
        <text>[HPr protein]-L-serine + ATP = [HPr protein]-O-phospho-L-serine + ADP + H(+)</text>
        <dbReference type="Rhea" id="RHEA:46600"/>
        <dbReference type="Rhea" id="RHEA-COMP:11602"/>
        <dbReference type="Rhea" id="RHEA-COMP:11603"/>
        <dbReference type="ChEBI" id="CHEBI:15378"/>
        <dbReference type="ChEBI" id="CHEBI:29999"/>
        <dbReference type="ChEBI" id="CHEBI:30616"/>
        <dbReference type="ChEBI" id="CHEBI:83421"/>
        <dbReference type="ChEBI" id="CHEBI:456216"/>
    </reaction>
</comment>
<proteinExistence type="inferred from homology"/>
<evidence type="ECO:0000259" key="10">
    <source>
        <dbReference type="Pfam" id="PF02603"/>
    </source>
</evidence>
<evidence type="ECO:0000259" key="11">
    <source>
        <dbReference type="Pfam" id="PF07475"/>
    </source>
</evidence>
<dbReference type="OrthoDB" id="9778803at2"/>